<evidence type="ECO:0000259" key="3">
    <source>
        <dbReference type="PROSITE" id="PS50966"/>
    </source>
</evidence>
<evidence type="ECO:0000313" key="5">
    <source>
        <dbReference type="Proteomes" id="UP001219518"/>
    </source>
</evidence>
<dbReference type="Proteomes" id="UP001219518">
    <property type="component" value="Unassembled WGS sequence"/>
</dbReference>
<dbReference type="PROSITE" id="PS50966">
    <property type="entry name" value="ZF_SWIM"/>
    <property type="match status" value="1"/>
</dbReference>
<proteinExistence type="predicted"/>
<dbReference type="EMBL" id="JAHWGI010000462">
    <property type="protein sequence ID" value="KAK3915765.1"/>
    <property type="molecule type" value="Genomic_DNA"/>
</dbReference>
<reference evidence="4" key="1">
    <citation type="submission" date="2021-07" db="EMBL/GenBank/DDBJ databases">
        <authorList>
            <person name="Catto M.A."/>
            <person name="Jacobson A."/>
            <person name="Kennedy G."/>
            <person name="Labadie P."/>
            <person name="Hunt B.G."/>
            <person name="Srinivasan R."/>
        </authorList>
    </citation>
    <scope>NUCLEOTIDE SEQUENCE</scope>
    <source>
        <strain evidence="4">PL_HMW_Pooled</strain>
        <tissue evidence="4">Head</tissue>
    </source>
</reference>
<keyword evidence="1" id="KW-0863">Zinc-finger</keyword>
<feature type="compositionally biased region" description="Basic and acidic residues" evidence="2">
    <location>
        <begin position="616"/>
        <end position="629"/>
    </location>
</feature>
<gene>
    <name evidence="4" type="ORF">KUF71_005911</name>
</gene>
<feature type="domain" description="SWIM-type" evidence="3">
    <location>
        <begin position="539"/>
        <end position="570"/>
    </location>
</feature>
<dbReference type="InterPro" id="IPR007527">
    <property type="entry name" value="Znf_SWIM"/>
</dbReference>
<sequence>MAFSTEHFIIEKDEEHSNEKQTIYRSNFKNRDDAKSWLTEYKKKTSTDWICGENYPCEKLEYHEFWKCQLSKKNKLSLSKRNLECKVEIHIKIKKVNKSTKRNDPKYLKRDIPLKGVIIIKGQHNHPIENHESLQYLRVTEETKKIFYGYFNDNMGAGEAKRLHEDTLRMREDWPILQPNTSLNPSDRQVTYLHELWRQSEFGADYGVDPLAKLKEKAEQYAKDGIMVHIDEDSNEGGQNWAVLVVTPIMLRTHATTAAGEIIFVDSTASVESTESSTTVMLAATGAGAIPLGIFIHGSQTTSCYTKAFNLMKQNYPNCFGGKSFFIFIQHPEVFMTDYSNQEKDALSALWNESMQFLCHFHVAQAHWRWLMDSKHDVSKDKRRDLMTRFQELMYAIDTEMFEEAKDNFMSCNHEKYIKHVDTWLEFKEEWVQMFRADILYRGHNTNNYAEATIRVLKDIILERTKAFNVTAMVNFIAVVWEAYFECKLLHFAYGQKSGPYKKYERLTKKMPEGAAELIQKVDTDFYLVPNEKLVEAAYEVDGRIGWCSCPAGRGGAFCKHQCLVQQVYGGLFPNKPAIDAKSRYELGKLALGEKCPPFSFFIGLKEKVTEESMETIEKSPEFDERFSNTDKTTTPNENTTATESEATSENVPEINVKLREDLNNELQRIHDFGQFSPEHNEIYEKAMTRLIKRMKRVHNPAQASLFMLSLSSSANTRRCGDINVQPTATSRRRPGVTRGCKRLKAGRPKVAEPPAKKAKRAAKLPRNIASHIKSNKAHITKH</sequence>
<organism evidence="4 5">
    <name type="scientific">Frankliniella fusca</name>
    <dbReference type="NCBI Taxonomy" id="407009"/>
    <lineage>
        <taxon>Eukaryota</taxon>
        <taxon>Metazoa</taxon>
        <taxon>Ecdysozoa</taxon>
        <taxon>Arthropoda</taxon>
        <taxon>Hexapoda</taxon>
        <taxon>Insecta</taxon>
        <taxon>Pterygota</taxon>
        <taxon>Neoptera</taxon>
        <taxon>Paraneoptera</taxon>
        <taxon>Thysanoptera</taxon>
        <taxon>Terebrantia</taxon>
        <taxon>Thripoidea</taxon>
        <taxon>Thripidae</taxon>
        <taxon>Frankliniella</taxon>
    </lineage>
</organism>
<protein>
    <submittedName>
        <fullName evidence="4">Thermosome subunit alpha</fullName>
    </submittedName>
</protein>
<dbReference type="AlphaFoldDB" id="A0AAE1H8E9"/>
<dbReference type="GO" id="GO:0008270">
    <property type="term" value="F:zinc ion binding"/>
    <property type="evidence" value="ECO:0007669"/>
    <property type="project" value="UniProtKB-KW"/>
</dbReference>
<feature type="region of interest" description="Disordered" evidence="2">
    <location>
        <begin position="616"/>
        <end position="652"/>
    </location>
</feature>
<comment type="caution">
    <text evidence="4">The sequence shown here is derived from an EMBL/GenBank/DDBJ whole genome shotgun (WGS) entry which is preliminary data.</text>
</comment>
<keyword evidence="1" id="KW-0862">Zinc</keyword>
<evidence type="ECO:0000256" key="1">
    <source>
        <dbReference type="PROSITE-ProRule" id="PRU00325"/>
    </source>
</evidence>
<keyword evidence="5" id="KW-1185">Reference proteome</keyword>
<feature type="compositionally biased region" description="Low complexity" evidence="2">
    <location>
        <begin position="630"/>
        <end position="651"/>
    </location>
</feature>
<reference evidence="4" key="2">
    <citation type="journal article" date="2023" name="BMC Genomics">
        <title>Pest status, molecular evolution, and epigenetic factors derived from the genome assembly of Frankliniella fusca, a thysanopteran phytovirus vector.</title>
        <authorList>
            <person name="Catto M.A."/>
            <person name="Labadie P.E."/>
            <person name="Jacobson A.L."/>
            <person name="Kennedy G.G."/>
            <person name="Srinivasan R."/>
            <person name="Hunt B.G."/>
        </authorList>
    </citation>
    <scope>NUCLEOTIDE SEQUENCE</scope>
    <source>
        <strain evidence="4">PL_HMW_Pooled</strain>
    </source>
</reference>
<evidence type="ECO:0000313" key="4">
    <source>
        <dbReference type="EMBL" id="KAK3915765.1"/>
    </source>
</evidence>
<name>A0AAE1H8E9_9NEOP</name>
<keyword evidence="1" id="KW-0479">Metal-binding</keyword>
<evidence type="ECO:0000256" key="2">
    <source>
        <dbReference type="SAM" id="MobiDB-lite"/>
    </source>
</evidence>
<dbReference type="PANTHER" id="PTHR35385:SF2">
    <property type="entry name" value="PROTEIN B, PUTATIVE-RELATED"/>
    <property type="match status" value="1"/>
</dbReference>
<dbReference type="PANTHER" id="PTHR35385">
    <property type="entry name" value="PROTEIN B, PUTATIVE-RELATED-RELATED"/>
    <property type="match status" value="1"/>
</dbReference>
<accession>A0AAE1H8E9</accession>